<feature type="domain" description="SAP" evidence="3">
    <location>
        <begin position="83"/>
        <end position="119"/>
    </location>
</feature>
<feature type="region of interest" description="Disordered" evidence="1">
    <location>
        <begin position="219"/>
        <end position="261"/>
    </location>
</feature>
<dbReference type="Proteomes" id="UP000693970">
    <property type="component" value="Unassembled WGS sequence"/>
</dbReference>
<evidence type="ECO:0000313" key="5">
    <source>
        <dbReference type="EMBL" id="KAG7351928.1"/>
    </source>
</evidence>
<feature type="compositionally biased region" description="Polar residues" evidence="1">
    <location>
        <begin position="228"/>
        <end position="246"/>
    </location>
</feature>
<comment type="caution">
    <text evidence="5">The sequence shown here is derived from an EMBL/GenBank/DDBJ whole genome shotgun (WGS) entry which is preliminary data.</text>
</comment>
<evidence type="ECO:0000256" key="2">
    <source>
        <dbReference type="SAM" id="SignalP"/>
    </source>
</evidence>
<dbReference type="InterPro" id="IPR003034">
    <property type="entry name" value="SAP_dom"/>
</dbReference>
<organism evidence="5 6">
    <name type="scientific">Nitzschia inconspicua</name>
    <dbReference type="NCBI Taxonomy" id="303405"/>
    <lineage>
        <taxon>Eukaryota</taxon>
        <taxon>Sar</taxon>
        <taxon>Stramenopiles</taxon>
        <taxon>Ochrophyta</taxon>
        <taxon>Bacillariophyta</taxon>
        <taxon>Bacillariophyceae</taxon>
        <taxon>Bacillariophycidae</taxon>
        <taxon>Bacillariales</taxon>
        <taxon>Bacillariaceae</taxon>
        <taxon>Nitzschia</taxon>
    </lineage>
</organism>
<feature type="signal peptide" evidence="2">
    <location>
        <begin position="1"/>
        <end position="28"/>
    </location>
</feature>
<evidence type="ECO:0000256" key="1">
    <source>
        <dbReference type="SAM" id="MobiDB-lite"/>
    </source>
</evidence>
<dbReference type="SMART" id="SM00727">
    <property type="entry name" value="STI1"/>
    <property type="match status" value="1"/>
</dbReference>
<name>A0A9K3PLQ4_9STRA</name>
<feature type="compositionally biased region" description="Basic and acidic residues" evidence="1">
    <location>
        <begin position="151"/>
        <end position="182"/>
    </location>
</feature>
<evidence type="ECO:0000259" key="4">
    <source>
        <dbReference type="SMART" id="SM00727"/>
    </source>
</evidence>
<reference evidence="5" key="1">
    <citation type="journal article" date="2021" name="Sci. Rep.">
        <title>Diploid genomic architecture of Nitzschia inconspicua, an elite biomass production diatom.</title>
        <authorList>
            <person name="Oliver A."/>
            <person name="Podell S."/>
            <person name="Pinowska A."/>
            <person name="Traller J.C."/>
            <person name="Smith S.R."/>
            <person name="McClure R."/>
            <person name="Beliaev A."/>
            <person name="Bohutskyi P."/>
            <person name="Hill E.A."/>
            <person name="Rabines A."/>
            <person name="Zheng H."/>
            <person name="Allen L.Z."/>
            <person name="Kuo A."/>
            <person name="Grigoriev I.V."/>
            <person name="Allen A.E."/>
            <person name="Hazlebeck D."/>
            <person name="Allen E.E."/>
        </authorList>
    </citation>
    <scope>NUCLEOTIDE SEQUENCE</scope>
    <source>
        <strain evidence="5">Hildebrandi</strain>
    </source>
</reference>
<accession>A0A9K3PLQ4</accession>
<sequence>MPPISVVVRIGVMLILTVASCVFKSSRGFSPSSSPAKIVKGSQLPTKITQQRLFASLNQQQQRQQQQQFHATRLYSSNTSDDVASMRAGEIKKELESYGISTASFVEKSELVEALEKARADGLKPKEKATTSSSSSGTKKKRPKDEEEEVVKDTRPREERLKEELEKCQAMKAGELKKELQERGISTSSFFEKSDFVKALADARVDGIKKKEEEEGYAEYTNVEVLTDDSSGPRQRSTDSTGSRQQSSAGSSSPFGGASPFGAGMGGMGGMGGIADMLKNMGMGSTAAGGAGPGIPFGSAGANPFAGMGANPFGGMGGNPMGKAQEMMKNPKVMELIMKAQGNPKVMAAMQECMSNPAAFAKYQNDPEVSELIKELKNTCEQAMTKNYFFLELFFN</sequence>
<dbReference type="SMART" id="SM00513">
    <property type="entry name" value="SAP"/>
    <property type="match status" value="2"/>
</dbReference>
<feature type="region of interest" description="Disordered" evidence="1">
    <location>
        <begin position="120"/>
        <end position="184"/>
    </location>
</feature>
<evidence type="ECO:0000259" key="3">
    <source>
        <dbReference type="SMART" id="SM00513"/>
    </source>
</evidence>
<dbReference type="AlphaFoldDB" id="A0A9K3PLQ4"/>
<dbReference type="OrthoDB" id="533763at2759"/>
<feature type="chain" id="PRO_5039925489" evidence="2">
    <location>
        <begin position="29"/>
        <end position="396"/>
    </location>
</feature>
<dbReference type="InterPro" id="IPR006636">
    <property type="entry name" value="STI1_HS-bd"/>
</dbReference>
<proteinExistence type="predicted"/>
<feature type="compositionally biased region" description="Low complexity" evidence="1">
    <location>
        <begin position="247"/>
        <end position="261"/>
    </location>
</feature>
<keyword evidence="6" id="KW-1185">Reference proteome</keyword>
<dbReference type="EMBL" id="JAGRRH010000017">
    <property type="protein sequence ID" value="KAG7351928.1"/>
    <property type="molecule type" value="Genomic_DNA"/>
</dbReference>
<feature type="domain" description="STI1" evidence="4">
    <location>
        <begin position="330"/>
        <end position="373"/>
    </location>
</feature>
<keyword evidence="2" id="KW-0732">Signal</keyword>
<feature type="domain" description="SAP" evidence="3">
    <location>
        <begin position="168"/>
        <end position="204"/>
    </location>
</feature>
<gene>
    <name evidence="5" type="ORF">IV203_007976</name>
</gene>
<reference evidence="5" key="2">
    <citation type="submission" date="2021-04" db="EMBL/GenBank/DDBJ databases">
        <authorList>
            <person name="Podell S."/>
        </authorList>
    </citation>
    <scope>NUCLEOTIDE SEQUENCE</scope>
    <source>
        <strain evidence="5">Hildebrandi</strain>
    </source>
</reference>
<protein>
    <submittedName>
        <fullName evidence="5">Armet protein</fullName>
    </submittedName>
</protein>
<evidence type="ECO:0000313" key="6">
    <source>
        <dbReference type="Proteomes" id="UP000693970"/>
    </source>
</evidence>
<feature type="compositionally biased region" description="Basic and acidic residues" evidence="1">
    <location>
        <begin position="120"/>
        <end position="129"/>
    </location>
</feature>